<evidence type="ECO:0000313" key="2">
    <source>
        <dbReference type="EMBL" id="GAA2512470.1"/>
    </source>
</evidence>
<keyword evidence="3" id="KW-1185">Reference proteome</keyword>
<dbReference type="PANTHER" id="PTHR43603:SF1">
    <property type="entry name" value="ZINC-REGULATED GTPASE METALLOPROTEIN ACTIVATOR 1"/>
    <property type="match status" value="1"/>
</dbReference>
<evidence type="ECO:0000313" key="3">
    <source>
        <dbReference type="Proteomes" id="UP001501721"/>
    </source>
</evidence>
<dbReference type="SUPFAM" id="SSF90002">
    <property type="entry name" value="Hypothetical protein YjiA, C-terminal domain"/>
    <property type="match status" value="1"/>
</dbReference>
<organism evidence="2 3">
    <name type="scientific">Streptomyces graminearus</name>
    <dbReference type="NCBI Taxonomy" id="284030"/>
    <lineage>
        <taxon>Bacteria</taxon>
        <taxon>Bacillati</taxon>
        <taxon>Actinomycetota</taxon>
        <taxon>Actinomycetes</taxon>
        <taxon>Kitasatosporales</taxon>
        <taxon>Streptomycetaceae</taxon>
        <taxon>Streptomyces</taxon>
    </lineage>
</organism>
<dbReference type="Proteomes" id="UP001501721">
    <property type="component" value="Unassembled WGS sequence"/>
</dbReference>
<reference evidence="2 3" key="1">
    <citation type="journal article" date="2019" name="Int. J. Syst. Evol. Microbiol.">
        <title>The Global Catalogue of Microorganisms (GCM) 10K type strain sequencing project: providing services to taxonomists for standard genome sequencing and annotation.</title>
        <authorList>
            <consortium name="The Broad Institute Genomics Platform"/>
            <consortium name="The Broad Institute Genome Sequencing Center for Infectious Disease"/>
            <person name="Wu L."/>
            <person name="Ma J."/>
        </authorList>
    </citation>
    <scope>NUCLEOTIDE SEQUENCE [LARGE SCALE GENOMIC DNA]</scope>
    <source>
        <strain evidence="2 3">JCM 6923</strain>
    </source>
</reference>
<gene>
    <name evidence="2" type="ORF">GCM10010422_75770</name>
</gene>
<dbReference type="PANTHER" id="PTHR43603">
    <property type="entry name" value="COBW DOMAIN-CONTAINING PROTEIN DDB_G0274527"/>
    <property type="match status" value="1"/>
</dbReference>
<name>A0ABN3N102_9ACTN</name>
<dbReference type="SMART" id="SM00833">
    <property type="entry name" value="CobW_C"/>
    <property type="match status" value="1"/>
</dbReference>
<dbReference type="EMBL" id="BAAATL010000054">
    <property type="protein sequence ID" value="GAA2512470.1"/>
    <property type="molecule type" value="Genomic_DNA"/>
</dbReference>
<comment type="caution">
    <text evidence="2">The sequence shown here is derived from an EMBL/GenBank/DDBJ whole genome shotgun (WGS) entry which is preliminary data.</text>
</comment>
<feature type="domain" description="CobW C-terminal" evidence="1">
    <location>
        <begin position="251"/>
        <end position="367"/>
    </location>
</feature>
<evidence type="ECO:0000259" key="1">
    <source>
        <dbReference type="SMART" id="SM00833"/>
    </source>
</evidence>
<accession>A0ABN3N102</accession>
<proteinExistence type="predicted"/>
<dbReference type="RefSeq" id="WP_346075411.1">
    <property type="nucleotide sequence ID" value="NZ_BAAATL010000054.1"/>
</dbReference>
<dbReference type="InterPro" id="IPR051927">
    <property type="entry name" value="Zn_Chap_cDPG_Synth"/>
</dbReference>
<dbReference type="InterPro" id="IPR011629">
    <property type="entry name" value="CobW-like_C"/>
</dbReference>
<protein>
    <recommendedName>
        <fullName evidence="1">CobW C-terminal domain-containing protein</fullName>
    </recommendedName>
</protein>
<sequence length="394" mass="42365">MSKCLLSVVTGNTPGVRGAAVDQVLTLAPDAVVLAVSIEARGKGHPAVQRCLSGAGAALPGGVLQGATGDPVVIVRQDLRSLCRSPGVAHVVLALPGDVDVLPFLVELWRPRVGSGSLGEYFDTAPVVVGIDTDLFMTDIGCVHRTERLWSGGDQGESVTPAEAVVRQVEAADVLILSPAADRSHDQGRAELIGQLNGRALLVAPSGPEGVAQELPVPLAHSLPKGADEDWGFRLEPVALVPPRRSDNHEVLSLRWRARRPLHPGRLADELGVVMPGVVRGRGHLWLCSRPDAIVTWRSAGAHLELREADRWLEEGDAGAWQTASPQRRTLASWFWHDYYGERRNEITLTGIGLDEQAVRRALDRALLTDLELSLGRRGWASIPDPLLGDVGRR</sequence>
<dbReference type="Pfam" id="PF07683">
    <property type="entry name" value="CobW_C"/>
    <property type="match status" value="1"/>
</dbReference>